<evidence type="ECO:0000256" key="2">
    <source>
        <dbReference type="SAM" id="MobiDB-lite"/>
    </source>
</evidence>
<dbReference type="EMBL" id="QEKW01000030">
    <property type="protein sequence ID" value="PVY96367.1"/>
    <property type="molecule type" value="Genomic_DNA"/>
</dbReference>
<organism evidence="4 5">
    <name type="scientific">Actinomycetospora cinnamomea</name>
    <dbReference type="NCBI Taxonomy" id="663609"/>
    <lineage>
        <taxon>Bacteria</taxon>
        <taxon>Bacillati</taxon>
        <taxon>Actinomycetota</taxon>
        <taxon>Actinomycetes</taxon>
        <taxon>Pseudonocardiales</taxon>
        <taxon>Pseudonocardiaceae</taxon>
        <taxon>Actinomycetospora</taxon>
    </lineage>
</organism>
<dbReference type="Gene3D" id="3.60.21.10">
    <property type="match status" value="1"/>
</dbReference>
<proteinExistence type="inferred from homology"/>
<gene>
    <name evidence="4" type="ORF">C8D89_13017</name>
</gene>
<accession>A0A2U1E8U3</accession>
<dbReference type="CDD" id="cd07381">
    <property type="entry name" value="MPP_CapA"/>
    <property type="match status" value="1"/>
</dbReference>
<dbReference type="SUPFAM" id="SSF56300">
    <property type="entry name" value="Metallo-dependent phosphatases"/>
    <property type="match status" value="1"/>
</dbReference>
<comment type="caution">
    <text evidence="4">The sequence shown here is derived from an EMBL/GenBank/DDBJ whole genome shotgun (WGS) entry which is preliminary data.</text>
</comment>
<dbReference type="OrthoDB" id="9810718at2"/>
<dbReference type="PANTHER" id="PTHR33393:SF13">
    <property type="entry name" value="PGA BIOSYNTHESIS PROTEIN CAPA"/>
    <property type="match status" value="1"/>
</dbReference>
<comment type="similarity">
    <text evidence="1">Belongs to the CapA family.</text>
</comment>
<evidence type="ECO:0000313" key="4">
    <source>
        <dbReference type="EMBL" id="PVY96367.1"/>
    </source>
</evidence>
<dbReference type="SUPFAM" id="SSF49464">
    <property type="entry name" value="Carboxypeptidase regulatory domain-like"/>
    <property type="match status" value="1"/>
</dbReference>
<evidence type="ECO:0000256" key="1">
    <source>
        <dbReference type="ARBA" id="ARBA00005662"/>
    </source>
</evidence>
<dbReference type="InterPro" id="IPR019079">
    <property type="entry name" value="Capsule_synth_CapA"/>
</dbReference>
<name>A0A2U1E8U3_9PSEU</name>
<reference evidence="4 5" key="1">
    <citation type="submission" date="2018-04" db="EMBL/GenBank/DDBJ databases">
        <title>Genomic Encyclopedia of Type Strains, Phase IV (KMG-IV): sequencing the most valuable type-strain genomes for metagenomic binning, comparative biology and taxonomic classification.</title>
        <authorList>
            <person name="Goeker M."/>
        </authorList>
    </citation>
    <scope>NUCLEOTIDE SEQUENCE [LARGE SCALE GENOMIC DNA]</scope>
    <source>
        <strain evidence="4 5">DSM 45771</strain>
    </source>
</reference>
<feature type="region of interest" description="Disordered" evidence="2">
    <location>
        <begin position="438"/>
        <end position="469"/>
    </location>
</feature>
<dbReference type="SMART" id="SM00854">
    <property type="entry name" value="PGA_cap"/>
    <property type="match status" value="1"/>
</dbReference>
<keyword evidence="5" id="KW-1185">Reference proteome</keyword>
<dbReference type="PANTHER" id="PTHR33393">
    <property type="entry name" value="POLYGLUTAMINE SYNTHESIS ACCESSORY PROTEIN RV0574C-RELATED"/>
    <property type="match status" value="1"/>
</dbReference>
<sequence>MRHGRRSVLERVRWPLAILAVLALAATAIIVGRAVAPGPADDAGTLVGRAVDENGRPLPGLAVEVDGEAATTDAAGSFHVPGVDAPRLITVTAAGRLPRTQAVAPGVPPEFRLTAAADTISLRIGGDTMFGRRYYDVDDDGNRRDGLLREGASVAEHAALLDAVAPLLRDADLTVVNLETPVVDKPWVDPTRPRPTAFHPTKDYVFASAPESADALLQSGVDVVSLGNNHVNDALGAGLDSTLDILDRAGLPHFGAGRTVDEAWRPAVVERAGHQMAFLGCTTITGNEHAIPYVADERQGGAARCETARLDREVRAARARGETVVVMVHGGEEYVPTQTELVRGLARTAVAAGASVVANGHPHVVGGVDQVGDAVVAESLGNLLFDQTVWPTFPSYLLRVDLRVGRPVDTSVDPLFSDGYIPRPTVGLLADSAARRAAGLTPGPDQRLRDPGAVVSPGESPPRSVGRPVAGGTVARLQRGWWVERAPDGVAVGDDLLTTGSFEDMDTDPGTGGGHGWSLGPNAELTSTAACSGVRGAELRRSPVSTDDVVATPQHRQLTAPGTPLSLLVGVRDASPGSTVELRWYRDTRGGSSSVTSIPVPTTPRSDGPCALVRLDAVAPPGTVAVQPIVRLAPPLEVHRGARLAIDDVQLVSWALPGATGRRYEVVDVRTETVLPLAADGDASTEPFAFTHFAHRP</sequence>
<dbReference type="InterPro" id="IPR008969">
    <property type="entry name" value="CarboxyPept-like_regulatory"/>
</dbReference>
<evidence type="ECO:0000313" key="5">
    <source>
        <dbReference type="Proteomes" id="UP000245639"/>
    </source>
</evidence>
<dbReference type="InterPro" id="IPR029052">
    <property type="entry name" value="Metallo-depent_PP-like"/>
</dbReference>
<protein>
    <submittedName>
        <fullName evidence="4">Poly-gamma-glutamate synthesis protein (Capsule biosynthesis protein)</fullName>
    </submittedName>
</protein>
<dbReference type="AlphaFoldDB" id="A0A2U1E8U3"/>
<dbReference type="Proteomes" id="UP000245639">
    <property type="component" value="Unassembled WGS sequence"/>
</dbReference>
<dbReference type="InterPro" id="IPR052169">
    <property type="entry name" value="CW_Biosynth-Accessory"/>
</dbReference>
<feature type="domain" description="Capsule synthesis protein CapA" evidence="3">
    <location>
        <begin position="121"/>
        <end position="387"/>
    </location>
</feature>
<dbReference type="Pfam" id="PF09587">
    <property type="entry name" value="PGA_cap"/>
    <property type="match status" value="1"/>
</dbReference>
<evidence type="ECO:0000259" key="3">
    <source>
        <dbReference type="SMART" id="SM00854"/>
    </source>
</evidence>